<evidence type="ECO:0000313" key="10">
    <source>
        <dbReference type="EMBL" id="KAJ4129763.1"/>
    </source>
</evidence>
<comment type="catalytic activity">
    <reaction evidence="8">
        <text>L-seryl-[protein] + ATP = O-phospho-L-seryl-[protein] + ADP + H(+)</text>
        <dbReference type="Rhea" id="RHEA:17989"/>
        <dbReference type="Rhea" id="RHEA-COMP:9863"/>
        <dbReference type="Rhea" id="RHEA-COMP:11604"/>
        <dbReference type="ChEBI" id="CHEBI:15378"/>
        <dbReference type="ChEBI" id="CHEBI:29999"/>
        <dbReference type="ChEBI" id="CHEBI:30616"/>
        <dbReference type="ChEBI" id="CHEBI:83421"/>
        <dbReference type="ChEBI" id="CHEBI:456216"/>
        <dbReference type="EC" id="2.7.11.1"/>
    </reaction>
</comment>
<evidence type="ECO:0000256" key="4">
    <source>
        <dbReference type="ARBA" id="ARBA00022741"/>
    </source>
</evidence>
<dbReference type="PROSITE" id="PS50011">
    <property type="entry name" value="PROTEIN_KINASE_DOM"/>
    <property type="match status" value="1"/>
</dbReference>
<organism evidence="10 11">
    <name type="scientific">Fusarium equiseti</name>
    <name type="common">Fusarium scirpi</name>
    <dbReference type="NCBI Taxonomy" id="61235"/>
    <lineage>
        <taxon>Eukaryota</taxon>
        <taxon>Fungi</taxon>
        <taxon>Dikarya</taxon>
        <taxon>Ascomycota</taxon>
        <taxon>Pezizomycotina</taxon>
        <taxon>Sordariomycetes</taxon>
        <taxon>Hypocreomycetidae</taxon>
        <taxon>Hypocreales</taxon>
        <taxon>Nectriaceae</taxon>
        <taxon>Fusarium</taxon>
        <taxon>Fusarium incarnatum-equiseti species complex</taxon>
    </lineage>
</organism>
<keyword evidence="5" id="KW-0418">Kinase</keyword>
<keyword evidence="3" id="KW-0808">Transferase</keyword>
<evidence type="ECO:0000256" key="8">
    <source>
        <dbReference type="ARBA" id="ARBA00048679"/>
    </source>
</evidence>
<accession>A0ABQ8R906</accession>
<dbReference type="PANTHER" id="PTHR43671:SF98">
    <property type="entry name" value="SERINE_THREONINE-PROTEIN KINASE NEK11"/>
    <property type="match status" value="1"/>
</dbReference>
<dbReference type="EMBL" id="JAOQBH010000010">
    <property type="protein sequence ID" value="KAJ4129763.1"/>
    <property type="molecule type" value="Genomic_DNA"/>
</dbReference>
<dbReference type="Pfam" id="PF00069">
    <property type="entry name" value="Pkinase"/>
    <property type="match status" value="1"/>
</dbReference>
<dbReference type="Gene3D" id="1.10.510.10">
    <property type="entry name" value="Transferase(Phosphotransferase) domain 1"/>
    <property type="match status" value="1"/>
</dbReference>
<dbReference type="PANTHER" id="PTHR43671">
    <property type="entry name" value="SERINE/THREONINE-PROTEIN KINASE NEK"/>
    <property type="match status" value="1"/>
</dbReference>
<keyword evidence="4" id="KW-0547">Nucleotide-binding</keyword>
<gene>
    <name evidence="10" type="ORF">NW768_006732</name>
</gene>
<evidence type="ECO:0000313" key="11">
    <source>
        <dbReference type="Proteomes" id="UP001152024"/>
    </source>
</evidence>
<keyword evidence="2" id="KW-0723">Serine/threonine-protein kinase</keyword>
<dbReference type="InterPro" id="IPR011009">
    <property type="entry name" value="Kinase-like_dom_sf"/>
</dbReference>
<keyword evidence="6" id="KW-0067">ATP-binding</keyword>
<dbReference type="CDD" id="cd00180">
    <property type="entry name" value="PKc"/>
    <property type="match status" value="1"/>
</dbReference>
<dbReference type="SMART" id="SM00220">
    <property type="entry name" value="S_TKc"/>
    <property type="match status" value="1"/>
</dbReference>
<dbReference type="SUPFAM" id="SSF56112">
    <property type="entry name" value="Protein kinase-like (PK-like)"/>
    <property type="match status" value="1"/>
</dbReference>
<evidence type="ECO:0000256" key="5">
    <source>
        <dbReference type="ARBA" id="ARBA00022777"/>
    </source>
</evidence>
<evidence type="ECO:0000256" key="1">
    <source>
        <dbReference type="ARBA" id="ARBA00012513"/>
    </source>
</evidence>
<protein>
    <recommendedName>
        <fullName evidence="1">non-specific serine/threonine protein kinase</fullName>
        <ecNumber evidence="1">2.7.11.1</ecNumber>
    </recommendedName>
</protein>
<feature type="domain" description="Protein kinase" evidence="9">
    <location>
        <begin position="75"/>
        <end position="415"/>
    </location>
</feature>
<comment type="catalytic activity">
    <reaction evidence="7">
        <text>L-threonyl-[protein] + ATP = O-phospho-L-threonyl-[protein] + ADP + H(+)</text>
        <dbReference type="Rhea" id="RHEA:46608"/>
        <dbReference type="Rhea" id="RHEA-COMP:11060"/>
        <dbReference type="Rhea" id="RHEA-COMP:11605"/>
        <dbReference type="ChEBI" id="CHEBI:15378"/>
        <dbReference type="ChEBI" id="CHEBI:30013"/>
        <dbReference type="ChEBI" id="CHEBI:30616"/>
        <dbReference type="ChEBI" id="CHEBI:61977"/>
        <dbReference type="ChEBI" id="CHEBI:456216"/>
        <dbReference type="EC" id="2.7.11.1"/>
    </reaction>
</comment>
<evidence type="ECO:0000256" key="3">
    <source>
        <dbReference type="ARBA" id="ARBA00022679"/>
    </source>
</evidence>
<comment type="caution">
    <text evidence="10">The sequence shown here is derived from an EMBL/GenBank/DDBJ whole genome shotgun (WGS) entry which is preliminary data.</text>
</comment>
<sequence>MPDPEDDNNYQNLLSHVPELLIPNDPDFKEQLQDWAAGLLLQGIQYQSNGTLRKVWFVDNLALASFYRDTPEIAERLIAAVAPGQSGSLKSDRILDDTVDDDSVNGKVYALKTFNTISSEIFFTAEMRAFTHLEATNHRPAGLIEFYGGISCPPTYSIILEYMDRGDLDQYWKSTSAPFSEKDVYHFWSAFTVLAEALAFLHEIPAKDGERILGWHQDIKPSNILVASGTSGDPYNVHFKLADFGLSHFERKKAGKEEIVDWDSYGNGVYGSPETARWGEVSRDKNLSEPPGITQAADVWSLGCVCSEALLWVVFGYPGIEFFRGARYEERSQATADMPHIPMTSFHDGRKTLDAILTTLMMVEDQVSDYLEASRALITSISGIVRKMLSFEPQHRPKASDIVQMLGSALQHKATVPEQDATGPKQVNTRKILAADFPAKDDLNMAGRGVAEVTTLLAEGREQEATETHKCNPLWVRQLSGRCPEWSLFNEDSTTAKQGRE</sequence>
<evidence type="ECO:0000256" key="6">
    <source>
        <dbReference type="ARBA" id="ARBA00022840"/>
    </source>
</evidence>
<name>A0ABQ8R906_FUSEQ</name>
<dbReference type="EC" id="2.7.11.1" evidence="1"/>
<dbReference type="Proteomes" id="UP001152024">
    <property type="component" value="Unassembled WGS sequence"/>
</dbReference>
<evidence type="ECO:0000259" key="9">
    <source>
        <dbReference type="PROSITE" id="PS50011"/>
    </source>
</evidence>
<proteinExistence type="predicted"/>
<reference evidence="10" key="1">
    <citation type="submission" date="2022-09" db="EMBL/GenBank/DDBJ databases">
        <title>Fusarium specimens isolated from Avocado Roots.</title>
        <authorList>
            <person name="Stajich J."/>
            <person name="Roper C."/>
            <person name="Heimlech-Rivalta G."/>
        </authorList>
    </citation>
    <scope>NUCLEOTIDE SEQUENCE</scope>
    <source>
        <strain evidence="10">CF00095</strain>
    </source>
</reference>
<evidence type="ECO:0000256" key="7">
    <source>
        <dbReference type="ARBA" id="ARBA00047899"/>
    </source>
</evidence>
<dbReference type="InterPro" id="IPR050660">
    <property type="entry name" value="NEK_Ser/Thr_kinase"/>
</dbReference>
<evidence type="ECO:0000256" key="2">
    <source>
        <dbReference type="ARBA" id="ARBA00022527"/>
    </source>
</evidence>
<dbReference type="InterPro" id="IPR000719">
    <property type="entry name" value="Prot_kinase_dom"/>
</dbReference>
<keyword evidence="11" id="KW-1185">Reference proteome</keyword>